<evidence type="ECO:0000313" key="5">
    <source>
        <dbReference type="EMBL" id="MFC4025303.1"/>
    </source>
</evidence>
<evidence type="ECO:0000256" key="4">
    <source>
        <dbReference type="SAM" id="Phobius"/>
    </source>
</evidence>
<gene>
    <name evidence="5" type="ORF">ACFOUV_16015</name>
</gene>
<dbReference type="EMBL" id="JBHSAO010000011">
    <property type="protein sequence ID" value="MFC4025303.1"/>
    <property type="molecule type" value="Genomic_DNA"/>
</dbReference>
<keyword evidence="1" id="KW-0645">Protease</keyword>
<proteinExistence type="predicted"/>
<reference evidence="6" key="1">
    <citation type="journal article" date="2019" name="Int. J. Syst. Evol. Microbiol.">
        <title>The Global Catalogue of Microorganisms (GCM) 10K type strain sequencing project: providing services to taxonomists for standard genome sequencing and annotation.</title>
        <authorList>
            <consortium name="The Broad Institute Genomics Platform"/>
            <consortium name="The Broad Institute Genome Sequencing Center for Infectious Disease"/>
            <person name="Wu L."/>
            <person name="Ma J."/>
        </authorList>
    </citation>
    <scope>NUCLEOTIDE SEQUENCE [LARGE SCALE GENOMIC DNA]</scope>
    <source>
        <strain evidence="6">IBRC-M 10703</strain>
    </source>
</reference>
<keyword evidence="3" id="KW-0720">Serine protease</keyword>
<dbReference type="InterPro" id="IPR001940">
    <property type="entry name" value="Peptidase_S1C"/>
</dbReference>
<organism evidence="5 6">
    <name type="scientific">Oceanobacillus longus</name>
    <dbReference type="NCBI Taxonomy" id="930120"/>
    <lineage>
        <taxon>Bacteria</taxon>
        <taxon>Bacillati</taxon>
        <taxon>Bacillota</taxon>
        <taxon>Bacilli</taxon>
        <taxon>Bacillales</taxon>
        <taxon>Bacillaceae</taxon>
        <taxon>Oceanobacillus</taxon>
    </lineage>
</organism>
<dbReference type="PANTHER" id="PTHR43343:SF3">
    <property type="entry name" value="PROTEASE DO-LIKE 8, CHLOROPLASTIC"/>
    <property type="match status" value="1"/>
</dbReference>
<dbReference type="InterPro" id="IPR009003">
    <property type="entry name" value="Peptidase_S1_PA"/>
</dbReference>
<keyword evidence="2" id="KW-0378">Hydrolase</keyword>
<dbReference type="PRINTS" id="PR00834">
    <property type="entry name" value="PROTEASES2C"/>
</dbReference>
<keyword evidence="6" id="KW-1185">Reference proteome</keyword>
<feature type="transmembrane region" description="Helical" evidence="4">
    <location>
        <begin position="30"/>
        <end position="48"/>
    </location>
</feature>
<name>A0ABV8H2Q6_9BACI</name>
<comment type="caution">
    <text evidence="5">The sequence shown here is derived from an EMBL/GenBank/DDBJ whole genome shotgun (WGS) entry which is preliminary data.</text>
</comment>
<keyword evidence="4" id="KW-0472">Membrane</keyword>
<dbReference type="RefSeq" id="WP_379497788.1">
    <property type="nucleotide sequence ID" value="NZ_JBHSAO010000011.1"/>
</dbReference>
<evidence type="ECO:0000256" key="1">
    <source>
        <dbReference type="ARBA" id="ARBA00022670"/>
    </source>
</evidence>
<evidence type="ECO:0000256" key="3">
    <source>
        <dbReference type="ARBA" id="ARBA00022825"/>
    </source>
</evidence>
<accession>A0ABV8H2Q6</accession>
<dbReference type="InterPro" id="IPR051201">
    <property type="entry name" value="Chloro_Bact_Ser_Proteases"/>
</dbReference>
<evidence type="ECO:0000256" key="2">
    <source>
        <dbReference type="ARBA" id="ARBA00022801"/>
    </source>
</evidence>
<protein>
    <submittedName>
        <fullName evidence="5">Trypsin-like peptidase domain-containing protein</fullName>
    </submittedName>
</protein>
<sequence length="471" mass="55108">MYCSNCGKERRENSRYCQHCGNKQKRNYHFLWIFISFVLIGSIGYYFLNSDFKIADANFTSSENPTAEVSTIENKESLEIPVTEKQVLETVQERELTDIIASAQETVYTVFTDYSQGSGFLYNNNGTVVTNAHVVEGATEVYIKTISGQEFPGKVIGYSNSIDVAVVHVPDLVGWEPIALEVSEPNLVGEEVIALGSPLGLENTATMGYITGQDRNFYIGSYTYEDLYQVSAPISPGSSGGPLIAKSSEKIIAINSAESTADSAIGFSIPLYTVNQLITSWIEQPMSEDAVLAQFYDTNGNLYYEDLWSYSDGYFDGGYYSEDNSYYDYWEYDYEDFDNDWDEYYEYENDYSEYEDEDYEYVDDYSEYEEEDYAYEDDYSEYEDEYSEYDESYESEYDDEFEDDEWVEEDVEEITNEFENEAVYFDSPVEENWYYDEQYNEWYYYDEQEDTWYFYEESEDLYYEVEGFQIY</sequence>
<keyword evidence="4" id="KW-0812">Transmembrane</keyword>
<dbReference type="Pfam" id="PF13365">
    <property type="entry name" value="Trypsin_2"/>
    <property type="match status" value="1"/>
</dbReference>
<dbReference type="Gene3D" id="2.40.10.120">
    <property type="match status" value="1"/>
</dbReference>
<evidence type="ECO:0000313" key="6">
    <source>
        <dbReference type="Proteomes" id="UP001595772"/>
    </source>
</evidence>
<dbReference type="PANTHER" id="PTHR43343">
    <property type="entry name" value="PEPTIDASE S12"/>
    <property type="match status" value="1"/>
</dbReference>
<dbReference type="SUPFAM" id="SSF50494">
    <property type="entry name" value="Trypsin-like serine proteases"/>
    <property type="match status" value="1"/>
</dbReference>
<keyword evidence="4" id="KW-1133">Transmembrane helix</keyword>
<dbReference type="Proteomes" id="UP001595772">
    <property type="component" value="Unassembled WGS sequence"/>
</dbReference>